<proteinExistence type="predicted"/>
<dbReference type="VEuPathDB" id="FungiDB:BD410DRAFT_828578"/>
<gene>
    <name evidence="3" type="ORF">BD410DRAFT_828578</name>
</gene>
<feature type="region of interest" description="Disordered" evidence="2">
    <location>
        <begin position="149"/>
        <end position="264"/>
    </location>
</feature>
<feature type="region of interest" description="Disordered" evidence="2">
    <location>
        <begin position="277"/>
        <end position="424"/>
    </location>
</feature>
<feature type="compositionally biased region" description="Polar residues" evidence="2">
    <location>
        <begin position="247"/>
        <end position="263"/>
    </location>
</feature>
<name>A0A4Y7Q499_9AGAM</name>
<dbReference type="Proteomes" id="UP000294933">
    <property type="component" value="Unassembled WGS sequence"/>
</dbReference>
<protein>
    <submittedName>
        <fullName evidence="3">Uncharacterized protein</fullName>
    </submittedName>
</protein>
<keyword evidence="4" id="KW-1185">Reference proteome</keyword>
<dbReference type="AlphaFoldDB" id="A0A4Y7Q499"/>
<evidence type="ECO:0000313" key="4">
    <source>
        <dbReference type="Proteomes" id="UP000294933"/>
    </source>
</evidence>
<feature type="compositionally biased region" description="Basic and acidic residues" evidence="2">
    <location>
        <begin position="324"/>
        <end position="334"/>
    </location>
</feature>
<feature type="compositionally biased region" description="Polar residues" evidence="2">
    <location>
        <begin position="391"/>
        <end position="403"/>
    </location>
</feature>
<dbReference type="OrthoDB" id="3269067at2759"/>
<dbReference type="EMBL" id="ML170176">
    <property type="protein sequence ID" value="TDL22126.1"/>
    <property type="molecule type" value="Genomic_DNA"/>
</dbReference>
<feature type="compositionally biased region" description="Basic residues" evidence="2">
    <location>
        <begin position="230"/>
        <end position="243"/>
    </location>
</feature>
<organism evidence="3 4">
    <name type="scientific">Rickenella mellea</name>
    <dbReference type="NCBI Taxonomy" id="50990"/>
    <lineage>
        <taxon>Eukaryota</taxon>
        <taxon>Fungi</taxon>
        <taxon>Dikarya</taxon>
        <taxon>Basidiomycota</taxon>
        <taxon>Agaricomycotina</taxon>
        <taxon>Agaricomycetes</taxon>
        <taxon>Hymenochaetales</taxon>
        <taxon>Rickenellaceae</taxon>
        <taxon>Rickenella</taxon>
    </lineage>
</organism>
<accession>A0A4Y7Q499</accession>
<evidence type="ECO:0000256" key="1">
    <source>
        <dbReference type="SAM" id="Coils"/>
    </source>
</evidence>
<keyword evidence="1" id="KW-0175">Coiled coil</keyword>
<evidence type="ECO:0000313" key="3">
    <source>
        <dbReference type="EMBL" id="TDL22126.1"/>
    </source>
</evidence>
<evidence type="ECO:0000256" key="2">
    <source>
        <dbReference type="SAM" id="MobiDB-lite"/>
    </source>
</evidence>
<feature type="compositionally biased region" description="Polar residues" evidence="2">
    <location>
        <begin position="186"/>
        <end position="220"/>
    </location>
</feature>
<dbReference type="STRING" id="50990.A0A4Y7Q499"/>
<feature type="coiled-coil region" evidence="1">
    <location>
        <begin position="35"/>
        <end position="111"/>
    </location>
</feature>
<reference evidence="3 4" key="1">
    <citation type="submission" date="2018-06" db="EMBL/GenBank/DDBJ databases">
        <title>A transcriptomic atlas of mushroom development highlights an independent origin of complex multicellularity.</title>
        <authorList>
            <consortium name="DOE Joint Genome Institute"/>
            <person name="Krizsan K."/>
            <person name="Almasi E."/>
            <person name="Merenyi Z."/>
            <person name="Sahu N."/>
            <person name="Viragh M."/>
            <person name="Koszo T."/>
            <person name="Mondo S."/>
            <person name="Kiss B."/>
            <person name="Balint B."/>
            <person name="Kues U."/>
            <person name="Barry K."/>
            <person name="Hegedus J.C."/>
            <person name="Henrissat B."/>
            <person name="Johnson J."/>
            <person name="Lipzen A."/>
            <person name="Ohm R."/>
            <person name="Nagy I."/>
            <person name="Pangilinan J."/>
            <person name="Yan J."/>
            <person name="Xiong Y."/>
            <person name="Grigoriev I.V."/>
            <person name="Hibbett D.S."/>
            <person name="Nagy L.G."/>
        </authorList>
    </citation>
    <scope>NUCLEOTIDE SEQUENCE [LARGE SCALE GENOMIC DNA]</scope>
    <source>
        <strain evidence="3 4">SZMC22713</strain>
    </source>
</reference>
<sequence length="424" mass="47445">MASSTTSAVAILNDALSAFSHCATHALAIAEENGKAQTVANEQRLHRQVEDLKKEKEAANRDRFQMALDLEQSRRDVDRWKAIAEKAEVTINHQEETVAQTRREATQWKDQYLRGEEERTQWKDLYLRGETERARLSERIDSLVAERRLHNSQSAYPQEPLTPRSQHNLAEDSSHSSAATREADSYPSQSVVPETLAGPSNHTIFTPATHNARQSSSKAQNLFDDVPRASKPRIRTPGPHRRPIVTSPASEGSPSSRQNQQPLQRVIRRVHAVVNVHPVKEEEDDDDVAVVLSPPPVRRKASPYPKENPPVPGPTKRNVVNRMVGDKTKAKEPYARQVVSPEVQDSRSPESDEDEEDELMLGLEDNRNDIYSSSNGPTRREVHTPSRGGPQRQSPSKGQNSLGQKRKIDASEVGSSSGGRKRRH</sequence>